<dbReference type="Proteomes" id="UP001387110">
    <property type="component" value="Unassembled WGS sequence"/>
</dbReference>
<reference evidence="7 10" key="2">
    <citation type="journal article" date="2016" name="Front. Microbiol.">
        <title>Genomic Resource of Rice Seed Associated Bacteria.</title>
        <authorList>
            <person name="Midha S."/>
            <person name="Bansal K."/>
            <person name="Sharma S."/>
            <person name="Kumar N."/>
            <person name="Patil P.P."/>
            <person name="Chaudhry V."/>
            <person name="Patil P.B."/>
        </authorList>
    </citation>
    <scope>NUCLEOTIDE SEQUENCE [LARGE SCALE GENOMIC DNA]</scope>
    <source>
        <strain evidence="7 10">RSA11</strain>
    </source>
</reference>
<dbReference type="GeneID" id="90837216"/>
<dbReference type="Proteomes" id="UP000053797">
    <property type="component" value="Unassembled WGS sequence"/>
</dbReference>
<dbReference type="PANTHER" id="PTHR10146:SF14">
    <property type="entry name" value="PYRIDOXAL PHOSPHATE HOMEOSTASIS PROTEIN"/>
    <property type="match status" value="1"/>
</dbReference>
<dbReference type="PANTHER" id="PTHR10146">
    <property type="entry name" value="PROLINE SYNTHETASE CO-TRANSCRIBED BACTERIAL HOMOLOG PROTEIN"/>
    <property type="match status" value="1"/>
</dbReference>
<dbReference type="OrthoDB" id="9804072at2"/>
<sequence>MSILDNVQEVTKRMEQASEKSSSEKQVQLIGVTKSVSSQVASELLAAGVTHLGENRPDGLLEKQAELGRTACTWHFIGTLQTRKVRQIIDAIDVLHSLDRLHLAEEINKRTDRIIDCFIQVNVSGEESKQGIAPEDVPSFLHEIGQYPAIRVIGLMTMAPLTEDTARIREVFRSLKTLQEEVKAKKLSYAPCTELSMGMSSDFEIAIEEGATFVRIGTTLVHT</sequence>
<reference evidence="6 9" key="1">
    <citation type="journal article" date="2015" name="Int. J. Syst. Evol. Microbiol.">
        <title>Exiguobacterium enclense sp. nov., isolated from sediment.</title>
        <authorList>
            <person name="Dastager S.G."/>
            <person name="Mawlankar R."/>
            <person name="Sonalkar V.V."/>
            <person name="Thorat M.N."/>
            <person name="Mual P."/>
            <person name="Verma A."/>
            <person name="Krishnamurthi S."/>
            <person name="Tang S.K."/>
            <person name="Li W.J."/>
        </authorList>
    </citation>
    <scope>NUCLEOTIDE SEQUENCE [LARGE SCALE GENOMIC DNA]</scope>
    <source>
        <strain evidence="6 9">NIO-1109</strain>
    </source>
</reference>
<keyword evidence="11" id="KW-1185">Reference proteome</keyword>
<evidence type="ECO:0000313" key="9">
    <source>
        <dbReference type="Proteomes" id="UP000053797"/>
    </source>
</evidence>
<comment type="cofactor">
    <cofactor evidence="3">
        <name>pyridoxal 5'-phosphate</name>
        <dbReference type="ChEBI" id="CHEBI:597326"/>
    </cofactor>
</comment>
<evidence type="ECO:0000259" key="5">
    <source>
        <dbReference type="Pfam" id="PF01168"/>
    </source>
</evidence>
<gene>
    <name evidence="6" type="ORF">AS033_04060</name>
    <name evidence="7" type="ORF">RSA11_10500</name>
    <name evidence="8" type="ORF">SZL87_03190</name>
</gene>
<feature type="domain" description="Alanine racemase N-terminal" evidence="5">
    <location>
        <begin position="11"/>
        <end position="221"/>
    </location>
</feature>
<dbReference type="Proteomes" id="UP000072605">
    <property type="component" value="Unassembled WGS sequence"/>
</dbReference>
<dbReference type="PIRSF" id="PIRSF004848">
    <property type="entry name" value="YBL036c_PLPDEIII"/>
    <property type="match status" value="1"/>
</dbReference>
<keyword evidence="1 2" id="KW-0663">Pyridoxal phosphate</keyword>
<dbReference type="EMBL" id="JBAWKY010000001">
    <property type="protein sequence ID" value="MEI4461428.1"/>
    <property type="molecule type" value="Genomic_DNA"/>
</dbReference>
<comment type="function">
    <text evidence="2">Pyridoxal 5'-phosphate (PLP)-binding protein, which is involved in PLP homeostasis.</text>
</comment>
<evidence type="ECO:0000256" key="1">
    <source>
        <dbReference type="ARBA" id="ARBA00022898"/>
    </source>
</evidence>
<dbReference type="Gene3D" id="3.20.20.10">
    <property type="entry name" value="Alanine racemase"/>
    <property type="match status" value="1"/>
</dbReference>
<evidence type="ECO:0000256" key="4">
    <source>
        <dbReference type="RuleBase" id="RU004514"/>
    </source>
</evidence>
<evidence type="ECO:0000256" key="3">
    <source>
        <dbReference type="PIRSR" id="PIRSR004848-1"/>
    </source>
</evidence>
<accession>A0A0V8GJV8</accession>
<evidence type="ECO:0000313" key="8">
    <source>
        <dbReference type="EMBL" id="MEI4461428.1"/>
    </source>
</evidence>
<evidence type="ECO:0000313" key="10">
    <source>
        <dbReference type="Proteomes" id="UP000072605"/>
    </source>
</evidence>
<name>A0A0V8GJV8_9BACL</name>
<dbReference type="GO" id="GO:0030170">
    <property type="term" value="F:pyridoxal phosphate binding"/>
    <property type="evidence" value="ECO:0007669"/>
    <property type="project" value="UniProtKB-UniRule"/>
</dbReference>
<dbReference type="SUPFAM" id="SSF51419">
    <property type="entry name" value="PLP-binding barrel"/>
    <property type="match status" value="1"/>
</dbReference>
<dbReference type="RefSeq" id="WP_023468798.1">
    <property type="nucleotide sequence ID" value="NZ_FMYN01000001.1"/>
</dbReference>
<dbReference type="AlphaFoldDB" id="A0A0V8GJV8"/>
<dbReference type="InterPro" id="IPR001608">
    <property type="entry name" value="Ala_racemase_N"/>
</dbReference>
<dbReference type="InterPro" id="IPR029066">
    <property type="entry name" value="PLP-binding_barrel"/>
</dbReference>
<dbReference type="PROSITE" id="PS01211">
    <property type="entry name" value="UPF0001"/>
    <property type="match status" value="1"/>
</dbReference>
<dbReference type="Pfam" id="PF01168">
    <property type="entry name" value="Ala_racemase_N"/>
    <property type="match status" value="1"/>
</dbReference>
<feature type="modified residue" description="N6-(pyridoxal phosphate)lysine" evidence="2 3">
    <location>
        <position position="34"/>
    </location>
</feature>
<dbReference type="HAMAP" id="MF_02087">
    <property type="entry name" value="PLP_homeostasis"/>
    <property type="match status" value="1"/>
</dbReference>
<dbReference type="EMBL" id="LNQL01000001">
    <property type="protein sequence ID" value="KSU50563.1"/>
    <property type="molecule type" value="Genomic_DNA"/>
</dbReference>
<dbReference type="NCBIfam" id="TIGR00044">
    <property type="entry name" value="YggS family pyridoxal phosphate-dependent enzyme"/>
    <property type="match status" value="1"/>
</dbReference>
<organism evidence="6 9">
    <name type="scientific">Exiguobacterium indicum</name>
    <dbReference type="NCBI Taxonomy" id="296995"/>
    <lineage>
        <taxon>Bacteria</taxon>
        <taxon>Bacillati</taxon>
        <taxon>Bacillota</taxon>
        <taxon>Bacilli</taxon>
        <taxon>Bacillales</taxon>
        <taxon>Bacillales Family XII. Incertae Sedis</taxon>
        <taxon>Exiguobacterium</taxon>
    </lineage>
</organism>
<dbReference type="InterPro" id="IPR011078">
    <property type="entry name" value="PyrdxlP_homeostasis"/>
</dbReference>
<protein>
    <recommendedName>
        <fullName evidence="2">Pyridoxal phosphate homeostasis protein</fullName>
        <shortName evidence="2">PLP homeostasis protein</shortName>
    </recommendedName>
</protein>
<proteinExistence type="inferred from homology"/>
<evidence type="ECO:0000313" key="11">
    <source>
        <dbReference type="Proteomes" id="UP001387110"/>
    </source>
</evidence>
<reference evidence="8 11" key="3">
    <citation type="submission" date="2023-12" db="EMBL/GenBank/DDBJ databases">
        <authorList>
            <person name="Easwaran N."/>
            <person name="Lazarus H.P.S."/>
        </authorList>
    </citation>
    <scope>NUCLEOTIDE SEQUENCE [LARGE SCALE GENOMIC DNA]</scope>
    <source>
        <strain evidence="8 11">VIT-2023</strain>
    </source>
</reference>
<evidence type="ECO:0000313" key="7">
    <source>
        <dbReference type="EMBL" id="KTR26425.1"/>
    </source>
</evidence>
<comment type="similarity">
    <text evidence="2 4">Belongs to the pyridoxal phosphate-binding protein YggS/PROSC family.</text>
</comment>
<dbReference type="CDD" id="cd00635">
    <property type="entry name" value="PLPDE_III_YBL036c_like"/>
    <property type="match status" value="1"/>
</dbReference>
<comment type="caution">
    <text evidence="6">The sequence shown here is derived from an EMBL/GenBank/DDBJ whole genome shotgun (WGS) entry which is preliminary data.</text>
</comment>
<dbReference type="FunFam" id="3.20.20.10:FF:000011">
    <property type="entry name" value="Pyridoxal phosphate homeostasis protein"/>
    <property type="match status" value="1"/>
</dbReference>
<dbReference type="EMBL" id="LDQV01000024">
    <property type="protein sequence ID" value="KTR26425.1"/>
    <property type="molecule type" value="Genomic_DNA"/>
</dbReference>
<evidence type="ECO:0000256" key="2">
    <source>
        <dbReference type="HAMAP-Rule" id="MF_02087"/>
    </source>
</evidence>
<evidence type="ECO:0000313" key="6">
    <source>
        <dbReference type="EMBL" id="KSU50563.1"/>
    </source>
</evidence>